<evidence type="ECO:0000313" key="2">
    <source>
        <dbReference type="Proteomes" id="UP001177935"/>
    </source>
</evidence>
<evidence type="ECO:0000313" key="1">
    <source>
        <dbReference type="EMBL" id="MDP2502899.1"/>
    </source>
</evidence>
<sequence length="254" mass="29413">MRRPYLLEADLPKPNQYTNIYELSRYELHQLMLTGHAHWSHKEEVQKGRIPILLPPADKAMVTGKRSAGRPDEVSIRHIIAAGIKINSCVMLSNLWLNGYNASLQNVCRALSISDQGAKALIVFIKKSWNDRKGIPTYLNFDDLIEYLHIKGIISKPTKSCFSREFLKLTGDNVYTLGWTVQGHHSNGTMFYFTVLTRLLEYLEENDLNEHEQKYLTICSQIAWYGIHNDAHQRKAVEFALKRQESKYEHHDEQ</sequence>
<comment type="caution">
    <text evidence="1">The sequence shown here is derived from an EMBL/GenBank/DDBJ whole genome shotgun (WGS) entry which is preliminary data.</text>
</comment>
<dbReference type="RefSeq" id="WP_102560909.1">
    <property type="nucleotide sequence ID" value="NZ_CAWNUI010000038.1"/>
</dbReference>
<dbReference type="Proteomes" id="UP001177935">
    <property type="component" value="Unassembled WGS sequence"/>
</dbReference>
<name>A0AB35N1D8_VIBSP</name>
<reference evidence="1" key="1">
    <citation type="submission" date="2023-07" db="EMBL/GenBank/DDBJ databases">
        <title>Genome content predicts the carbon catabolic preferences of heterotrophic bacteria.</title>
        <authorList>
            <person name="Gralka M."/>
        </authorList>
    </citation>
    <scope>NUCLEOTIDE SEQUENCE</scope>
    <source>
        <strain evidence="1">6E02</strain>
    </source>
</reference>
<dbReference type="EMBL" id="JAUYVL010000015">
    <property type="protein sequence ID" value="MDP2502899.1"/>
    <property type="molecule type" value="Genomic_DNA"/>
</dbReference>
<proteinExistence type="predicted"/>
<gene>
    <name evidence="1" type="ORF">Q8W42_19480</name>
</gene>
<organism evidence="1 2">
    <name type="scientific">Vibrio splendidus</name>
    <dbReference type="NCBI Taxonomy" id="29497"/>
    <lineage>
        <taxon>Bacteria</taxon>
        <taxon>Pseudomonadati</taxon>
        <taxon>Pseudomonadota</taxon>
        <taxon>Gammaproteobacteria</taxon>
        <taxon>Vibrionales</taxon>
        <taxon>Vibrionaceae</taxon>
        <taxon>Vibrio</taxon>
    </lineage>
</organism>
<accession>A0AB35N1D8</accession>
<protein>
    <submittedName>
        <fullName evidence="1">Uncharacterized protein</fullName>
    </submittedName>
</protein>
<dbReference type="AlphaFoldDB" id="A0AB35N1D8"/>